<organism evidence="9 10">
    <name type="scientific">Phaedon cochleariae</name>
    <name type="common">Mustard beetle</name>
    <dbReference type="NCBI Taxonomy" id="80249"/>
    <lineage>
        <taxon>Eukaryota</taxon>
        <taxon>Metazoa</taxon>
        <taxon>Ecdysozoa</taxon>
        <taxon>Arthropoda</taxon>
        <taxon>Hexapoda</taxon>
        <taxon>Insecta</taxon>
        <taxon>Pterygota</taxon>
        <taxon>Neoptera</taxon>
        <taxon>Endopterygota</taxon>
        <taxon>Coleoptera</taxon>
        <taxon>Polyphaga</taxon>
        <taxon>Cucujiformia</taxon>
        <taxon>Chrysomeloidea</taxon>
        <taxon>Chrysomelidae</taxon>
        <taxon>Chrysomelinae</taxon>
        <taxon>Chrysomelini</taxon>
        <taxon>Phaedon</taxon>
    </lineage>
</organism>
<reference evidence="9" key="1">
    <citation type="submission" date="2022-01" db="EMBL/GenBank/DDBJ databases">
        <authorList>
            <person name="King R."/>
        </authorList>
    </citation>
    <scope>NUCLEOTIDE SEQUENCE</scope>
</reference>
<dbReference type="Pfam" id="PF01529">
    <property type="entry name" value="DHHC"/>
    <property type="match status" value="1"/>
</dbReference>
<feature type="transmembrane region" description="Helical" evidence="7">
    <location>
        <begin position="202"/>
        <end position="227"/>
    </location>
</feature>
<feature type="transmembrane region" description="Helical" evidence="7">
    <location>
        <begin position="42"/>
        <end position="62"/>
    </location>
</feature>
<dbReference type="InterPro" id="IPR039859">
    <property type="entry name" value="PFA4/ZDH16/20/ERF2-like"/>
</dbReference>
<dbReference type="AlphaFoldDB" id="A0A9P0DSB7"/>
<dbReference type="PROSITE" id="PS50216">
    <property type="entry name" value="DHHC"/>
    <property type="match status" value="1"/>
</dbReference>
<dbReference type="GO" id="GO:0016020">
    <property type="term" value="C:membrane"/>
    <property type="evidence" value="ECO:0007669"/>
    <property type="project" value="UniProtKB-SubCell"/>
</dbReference>
<evidence type="ECO:0000256" key="3">
    <source>
        <dbReference type="ARBA" id="ARBA00022692"/>
    </source>
</evidence>
<dbReference type="EMBL" id="OU896708">
    <property type="protein sequence ID" value="CAH1155686.1"/>
    <property type="molecule type" value="Genomic_DNA"/>
</dbReference>
<evidence type="ECO:0000313" key="9">
    <source>
        <dbReference type="EMBL" id="CAH1155686.1"/>
    </source>
</evidence>
<feature type="transmembrane region" description="Helical" evidence="7">
    <location>
        <begin position="7"/>
        <end position="30"/>
    </location>
</feature>
<reference evidence="9" key="2">
    <citation type="submission" date="2022-10" db="EMBL/GenBank/DDBJ databases">
        <authorList>
            <consortium name="ENA_rothamsted_submissions"/>
            <consortium name="culmorum"/>
            <person name="King R."/>
        </authorList>
    </citation>
    <scope>NUCLEOTIDE SEQUENCE</scope>
</reference>
<keyword evidence="3 7" id="KW-0812">Transmembrane</keyword>
<dbReference type="Proteomes" id="UP001153737">
    <property type="component" value="Chromosome 2"/>
</dbReference>
<keyword evidence="5 7" id="KW-0472">Membrane</keyword>
<evidence type="ECO:0000256" key="5">
    <source>
        <dbReference type="ARBA" id="ARBA00023136"/>
    </source>
</evidence>
<dbReference type="EC" id="2.3.1.225" evidence="7"/>
<evidence type="ECO:0000256" key="7">
    <source>
        <dbReference type="RuleBase" id="RU079119"/>
    </source>
</evidence>
<evidence type="ECO:0000256" key="4">
    <source>
        <dbReference type="ARBA" id="ARBA00022989"/>
    </source>
</evidence>
<dbReference type="GO" id="GO:0019706">
    <property type="term" value="F:protein-cysteine S-palmitoyltransferase activity"/>
    <property type="evidence" value="ECO:0007669"/>
    <property type="project" value="UniProtKB-EC"/>
</dbReference>
<dbReference type="OrthoDB" id="6159439at2759"/>
<feature type="transmembrane region" description="Helical" evidence="7">
    <location>
        <begin position="163"/>
        <end position="182"/>
    </location>
</feature>
<sequence>MSCGCQCHLYIGTFILISLLISSYHIYVVGFCFSIEMSVTKWLLNLISFNILFVMMIWSLLYTMFEPIAMPPAEYKLTEDELKLYVESADDEKNYVLLEVYNSRYFTLKTRTLHGFLRYCRICKLLKPDRAHHCSTCGVCVLKMDHHCPWLNNCIGYTTQKSFLLCLFYCTSYCVFFMGTTYRTFSYYWQSKTRRNIHVPAVIGFFIAAVLGSITGIFLCFHVMLMFKNKTTIENSSNPSIFVSRNHTFDLGSYRNLTDVMGKNWIAWFFPGFSGEGDGCYFETRKLCIRRGSHTSLASRLSRASLRSHISHVPGTETMHGRPTLRLYRFNLPPIDKAIQRQEENVISSDEEIDTLFRTFSE</sequence>
<comment type="similarity">
    <text evidence="7">Belongs to the DHHC palmitoyltransferase family.</text>
</comment>
<comment type="subcellular location">
    <subcellularLocation>
        <location evidence="1">Membrane</location>
        <topology evidence="1">Multi-pass membrane protein</topology>
    </subcellularLocation>
</comment>
<evidence type="ECO:0000313" key="10">
    <source>
        <dbReference type="Proteomes" id="UP001153737"/>
    </source>
</evidence>
<accession>A0A9P0DSB7</accession>
<keyword evidence="4 7" id="KW-1133">Transmembrane helix</keyword>
<feature type="domain" description="Palmitoyltransferase DHHC" evidence="8">
    <location>
        <begin position="117"/>
        <end position="236"/>
    </location>
</feature>
<keyword evidence="2 7" id="KW-0808">Transferase</keyword>
<keyword evidence="6 7" id="KW-0012">Acyltransferase</keyword>
<comment type="domain">
    <text evidence="7">The DHHC domain is required for palmitoyltransferase activity.</text>
</comment>
<name>A0A9P0DSB7_PHACE</name>
<gene>
    <name evidence="9" type="ORF">PHAECO_LOCUS5963</name>
</gene>
<protein>
    <recommendedName>
        <fullName evidence="7">Palmitoyltransferase</fullName>
        <ecNumber evidence="7">2.3.1.225</ecNumber>
    </recommendedName>
</protein>
<proteinExistence type="inferred from homology"/>
<evidence type="ECO:0000256" key="6">
    <source>
        <dbReference type="ARBA" id="ARBA00023315"/>
    </source>
</evidence>
<dbReference type="InterPro" id="IPR001594">
    <property type="entry name" value="Palmitoyltrfase_DHHC"/>
</dbReference>
<dbReference type="PANTHER" id="PTHR12246">
    <property type="entry name" value="PALMITOYLTRANSFERASE ZDHHC16"/>
    <property type="match status" value="1"/>
</dbReference>
<keyword evidence="10" id="KW-1185">Reference proteome</keyword>
<evidence type="ECO:0000256" key="1">
    <source>
        <dbReference type="ARBA" id="ARBA00004141"/>
    </source>
</evidence>
<evidence type="ECO:0000256" key="2">
    <source>
        <dbReference type="ARBA" id="ARBA00022679"/>
    </source>
</evidence>
<evidence type="ECO:0000259" key="8">
    <source>
        <dbReference type="Pfam" id="PF01529"/>
    </source>
</evidence>
<comment type="catalytic activity">
    <reaction evidence="7">
        <text>L-cysteinyl-[protein] + hexadecanoyl-CoA = S-hexadecanoyl-L-cysteinyl-[protein] + CoA</text>
        <dbReference type="Rhea" id="RHEA:36683"/>
        <dbReference type="Rhea" id="RHEA-COMP:10131"/>
        <dbReference type="Rhea" id="RHEA-COMP:11032"/>
        <dbReference type="ChEBI" id="CHEBI:29950"/>
        <dbReference type="ChEBI" id="CHEBI:57287"/>
        <dbReference type="ChEBI" id="CHEBI:57379"/>
        <dbReference type="ChEBI" id="CHEBI:74151"/>
        <dbReference type="EC" id="2.3.1.225"/>
    </reaction>
</comment>